<gene>
    <name evidence="1" type="ORF">FOPG_17815</name>
</gene>
<organism evidence="1">
    <name type="scientific">Fusarium oxysporum f. sp. conglutinans race 2 54008</name>
    <dbReference type="NCBI Taxonomy" id="1089457"/>
    <lineage>
        <taxon>Eukaryota</taxon>
        <taxon>Fungi</taxon>
        <taxon>Dikarya</taxon>
        <taxon>Ascomycota</taxon>
        <taxon>Pezizomycotina</taxon>
        <taxon>Sordariomycetes</taxon>
        <taxon>Hypocreomycetidae</taxon>
        <taxon>Hypocreales</taxon>
        <taxon>Nectriaceae</taxon>
        <taxon>Fusarium</taxon>
        <taxon>Fusarium oxysporum species complex</taxon>
    </lineage>
</organism>
<evidence type="ECO:0000313" key="1">
    <source>
        <dbReference type="EMBL" id="EXL65987.1"/>
    </source>
</evidence>
<reference evidence="1" key="2">
    <citation type="submission" date="2012-05" db="EMBL/GenBank/DDBJ databases">
        <title>The Genome Annotation of Fusarium oxysporum PHW808.</title>
        <authorList>
            <consortium name="The Broad Institute Genomics Platform"/>
            <person name="Ma L.-J."/>
            <person name="Corby-Kistler H."/>
            <person name="Broz K."/>
            <person name="Gale L.R."/>
            <person name="Jonkers W."/>
            <person name="O'Donnell K."/>
            <person name="Ploetz R."/>
            <person name="Steinberg C."/>
            <person name="Schwartz D.C."/>
            <person name="VanEtten H."/>
            <person name="Zhou S."/>
            <person name="Young S.K."/>
            <person name="Zeng Q."/>
            <person name="Gargeya S."/>
            <person name="Fitzgerald M."/>
            <person name="Abouelleil A."/>
            <person name="Alvarado L."/>
            <person name="Chapman S.B."/>
            <person name="Gainer-Dewar J."/>
            <person name="Goldberg J."/>
            <person name="Griggs A."/>
            <person name="Gujja S."/>
            <person name="Hansen M."/>
            <person name="Howarth C."/>
            <person name="Imamovic A."/>
            <person name="Ireland A."/>
            <person name="Larimer J."/>
            <person name="McCowan C."/>
            <person name="Murphy C."/>
            <person name="Pearson M."/>
            <person name="Poon T.W."/>
            <person name="Priest M."/>
            <person name="Roberts A."/>
            <person name="Saif S."/>
            <person name="Shea T."/>
            <person name="Sykes S."/>
            <person name="Wortman J."/>
            <person name="Nusbaum C."/>
            <person name="Birren B."/>
        </authorList>
    </citation>
    <scope>NUCLEOTIDE SEQUENCE</scope>
    <source>
        <strain evidence="1">54008</strain>
    </source>
</reference>
<reference evidence="1" key="1">
    <citation type="submission" date="2011-11" db="EMBL/GenBank/DDBJ databases">
        <title>The Genome Sequence of Fusarium oxysporum PHW808.</title>
        <authorList>
            <consortium name="The Broad Institute Genome Sequencing Platform"/>
            <person name="Ma L.-J."/>
            <person name="Gale L.R."/>
            <person name="Schwartz D.C."/>
            <person name="Zhou S."/>
            <person name="Corby-Kistler H."/>
            <person name="Young S.K."/>
            <person name="Zeng Q."/>
            <person name="Gargeya S."/>
            <person name="Fitzgerald M."/>
            <person name="Haas B."/>
            <person name="Abouelleil A."/>
            <person name="Alvarado L."/>
            <person name="Arachchi H.M."/>
            <person name="Berlin A."/>
            <person name="Brown A."/>
            <person name="Chapman S.B."/>
            <person name="Chen Z."/>
            <person name="Dunbar C."/>
            <person name="Freedman E."/>
            <person name="Gearin G."/>
            <person name="Goldberg J."/>
            <person name="Griggs A."/>
            <person name="Gujja S."/>
            <person name="Heiman D."/>
            <person name="Howarth C."/>
            <person name="Larson L."/>
            <person name="Lui A."/>
            <person name="MacDonald P.J.P."/>
            <person name="Montmayeur A."/>
            <person name="Murphy C."/>
            <person name="Neiman D."/>
            <person name="Pearson M."/>
            <person name="Priest M."/>
            <person name="Roberts A."/>
            <person name="Saif S."/>
            <person name="Shea T."/>
            <person name="Shenoy N."/>
            <person name="Sisk P."/>
            <person name="Stolte C."/>
            <person name="Sykes S."/>
            <person name="Wortman J."/>
            <person name="Nusbaum C."/>
            <person name="Birren B."/>
        </authorList>
    </citation>
    <scope>NUCLEOTIDE SEQUENCE [LARGE SCALE GENOMIC DNA]</scope>
    <source>
        <strain evidence="1">54008</strain>
    </source>
</reference>
<dbReference type="Proteomes" id="UP000030676">
    <property type="component" value="Unassembled WGS sequence"/>
</dbReference>
<dbReference type="EMBL" id="JH659076">
    <property type="protein sequence ID" value="EXL65987.1"/>
    <property type="molecule type" value="Genomic_DNA"/>
</dbReference>
<dbReference type="HOGENOM" id="CLU_2687936_0_0_1"/>
<name>X0GQU8_FUSOX</name>
<sequence length="74" mass="8716">MKRAMMQRGTMTTKSRVDMQVMPHWGLRARKTTTWMMEIVNTKMTKHLSKTTLTITKCWKIRESPLSSGFRLLV</sequence>
<dbReference type="AlphaFoldDB" id="X0GQU8"/>
<accession>X0GQU8</accession>
<protein>
    <submittedName>
        <fullName evidence="1">Uncharacterized protein</fullName>
    </submittedName>
</protein>
<proteinExistence type="predicted"/>